<evidence type="ECO:0000256" key="2">
    <source>
        <dbReference type="ARBA" id="ARBA00022859"/>
    </source>
</evidence>
<dbReference type="EMBL" id="CH474040">
    <property type="protein sequence ID" value="EDL88494.1"/>
    <property type="molecule type" value="Genomic_DNA"/>
</dbReference>
<evidence type="ECO:0000256" key="3">
    <source>
        <dbReference type="ARBA" id="ARBA00023130"/>
    </source>
</evidence>
<reference evidence="6 7" key="1">
    <citation type="submission" date="2005-07" db="EMBL/GenBank/DDBJ databases">
        <authorList>
            <person name="Mural R.J."/>
            <person name="Li P.W."/>
            <person name="Adams M.D."/>
            <person name="Amanatides P.G."/>
            <person name="Baden-Tillson H."/>
            <person name="Barnstead M."/>
            <person name="Chin S.H."/>
            <person name="Dew I."/>
            <person name="Evans C.A."/>
            <person name="Ferriera S."/>
            <person name="Flanigan M."/>
            <person name="Fosler C."/>
            <person name="Glodek A."/>
            <person name="Gu Z."/>
            <person name="Holt R.A."/>
            <person name="Jennings D."/>
            <person name="Kraft C.L."/>
            <person name="Lu F."/>
            <person name="Nguyen T."/>
            <person name="Nusskern D.R."/>
            <person name="Pfannkoch C.M."/>
            <person name="Sitter C."/>
            <person name="Sutton G.G."/>
            <person name="Venter J.C."/>
            <person name="Wang Z."/>
            <person name="Woodage T."/>
            <person name="Zheng X.H."/>
            <person name="Zhong F."/>
        </authorList>
    </citation>
    <scope>NUCLEOTIDE SEQUENCE [LARGE SCALE GENOMIC DNA]</scope>
    <source>
        <strain>BN</strain>
        <strain evidence="7">Sprague-Dawley</strain>
    </source>
</reference>
<keyword evidence="4" id="KW-0393">Immunoglobulin domain</keyword>
<dbReference type="PANTHER" id="PTHR19367">
    <property type="entry name" value="T-CELL RECEPTOR ALPHA CHAIN V REGION"/>
    <property type="match status" value="1"/>
</dbReference>
<protein>
    <submittedName>
        <fullName evidence="6">RCG61270</fullName>
    </submittedName>
</protein>
<proteinExistence type="predicted"/>
<sequence length="56" mass="6316">MNSSPVLVTVMLFMLGRTYGDSVTQKEGQVILSEDDFLLINCTYSATGYPTLFWYV</sequence>
<accession>A6KEI9</accession>
<keyword evidence="2" id="KW-0391">Immunity</keyword>
<feature type="signal peptide" evidence="5">
    <location>
        <begin position="1"/>
        <end position="20"/>
    </location>
</feature>
<dbReference type="GO" id="GO:0002250">
    <property type="term" value="P:adaptive immune response"/>
    <property type="evidence" value="ECO:0007669"/>
    <property type="project" value="UniProtKB-KW"/>
</dbReference>
<keyword evidence="1 5" id="KW-0732">Signal</keyword>
<evidence type="ECO:0000256" key="5">
    <source>
        <dbReference type="SAM" id="SignalP"/>
    </source>
</evidence>
<evidence type="ECO:0000256" key="4">
    <source>
        <dbReference type="ARBA" id="ARBA00023319"/>
    </source>
</evidence>
<dbReference type="InterPro" id="IPR051287">
    <property type="entry name" value="TCR_variable_region"/>
</dbReference>
<name>A6KEI9_RAT</name>
<dbReference type="SUPFAM" id="SSF48726">
    <property type="entry name" value="Immunoglobulin"/>
    <property type="match status" value="1"/>
</dbReference>
<evidence type="ECO:0000256" key="1">
    <source>
        <dbReference type="ARBA" id="ARBA00022729"/>
    </source>
</evidence>
<gene>
    <name evidence="6" type="ORF">rCG_61270</name>
</gene>
<keyword evidence="3" id="KW-1064">Adaptive immunity</keyword>
<organism evidence="6 7">
    <name type="scientific">Rattus norvegicus</name>
    <name type="common">Rat</name>
    <dbReference type="NCBI Taxonomy" id="10116"/>
    <lineage>
        <taxon>Eukaryota</taxon>
        <taxon>Metazoa</taxon>
        <taxon>Chordata</taxon>
        <taxon>Craniata</taxon>
        <taxon>Vertebrata</taxon>
        <taxon>Euteleostomi</taxon>
        <taxon>Mammalia</taxon>
        <taxon>Eutheria</taxon>
        <taxon>Euarchontoglires</taxon>
        <taxon>Glires</taxon>
        <taxon>Rodentia</taxon>
        <taxon>Myomorpha</taxon>
        <taxon>Muroidea</taxon>
        <taxon>Muridae</taxon>
        <taxon>Murinae</taxon>
        <taxon>Rattus</taxon>
    </lineage>
</organism>
<dbReference type="PANTHER" id="PTHR19367:SF43">
    <property type="entry name" value="T CELL RECEPTOR ALPHA VARIABLE 6-4-RELATED"/>
    <property type="match status" value="1"/>
</dbReference>
<evidence type="ECO:0000313" key="6">
    <source>
        <dbReference type="EMBL" id="EDL88494.1"/>
    </source>
</evidence>
<feature type="chain" id="PRO_5039952892" evidence="5">
    <location>
        <begin position="21"/>
        <end position="56"/>
    </location>
</feature>
<dbReference type="InterPro" id="IPR036179">
    <property type="entry name" value="Ig-like_dom_sf"/>
</dbReference>
<evidence type="ECO:0000313" key="7">
    <source>
        <dbReference type="Proteomes" id="UP000234681"/>
    </source>
</evidence>
<dbReference type="Proteomes" id="UP000234681">
    <property type="component" value="Chromosome 15"/>
</dbReference>
<dbReference type="AlphaFoldDB" id="A6KEI9"/>